<name>A0ACC5MKD6_9PSED</name>
<protein>
    <submittedName>
        <fullName evidence="1">Uncharacterized protein</fullName>
    </submittedName>
</protein>
<organism evidence="1 2">
    <name type="scientific">Pseudomonas umsongensis</name>
    <dbReference type="NCBI Taxonomy" id="198618"/>
    <lineage>
        <taxon>Bacteria</taxon>
        <taxon>Pseudomonadati</taxon>
        <taxon>Pseudomonadota</taxon>
        <taxon>Gammaproteobacteria</taxon>
        <taxon>Pseudomonadales</taxon>
        <taxon>Pseudomonadaceae</taxon>
        <taxon>Pseudomonas</taxon>
    </lineage>
</organism>
<dbReference type="Proteomes" id="UP000589818">
    <property type="component" value="Unassembled WGS sequence"/>
</dbReference>
<reference evidence="1" key="1">
    <citation type="submission" date="2020-08" db="EMBL/GenBank/DDBJ databases">
        <title>Plant associated metagenomes--Microbial community diversity and host control of community assembly across model and emerging plant ecological genomics systems.</title>
        <authorList>
            <person name="Dangl J."/>
        </authorList>
    </citation>
    <scope>NUCLEOTIDE SEQUENCE</scope>
    <source>
        <strain evidence="1">KD5</strain>
    </source>
</reference>
<accession>A0ACC5MKD6</accession>
<dbReference type="EMBL" id="JACHVR010000005">
    <property type="protein sequence ID" value="MBB2889087.1"/>
    <property type="molecule type" value="Genomic_DNA"/>
</dbReference>
<evidence type="ECO:0000313" key="1">
    <source>
        <dbReference type="EMBL" id="MBB2889087.1"/>
    </source>
</evidence>
<proteinExistence type="predicted"/>
<comment type="caution">
    <text evidence="1">The sequence shown here is derived from an EMBL/GenBank/DDBJ whole genome shotgun (WGS) entry which is preliminary data.</text>
</comment>
<gene>
    <name evidence="1" type="ORF">FHR69_005079</name>
</gene>
<sequence>MEKLLEQFGNLVMNDSTSLPSKSLENIDSDIQPIIFCINPGDYHPKVGDKVTYDVVQGDNGQLYAINITIVGHEYTNKPLPLDS</sequence>
<evidence type="ECO:0000313" key="2">
    <source>
        <dbReference type="Proteomes" id="UP000589818"/>
    </source>
</evidence>
<keyword evidence="2" id="KW-1185">Reference proteome</keyword>